<keyword evidence="4" id="KW-1185">Reference proteome</keyword>
<dbReference type="EMBL" id="CP071880">
    <property type="protein sequence ID" value="QTE47785.1"/>
    <property type="molecule type" value="Genomic_DNA"/>
</dbReference>
<proteinExistence type="predicted"/>
<evidence type="ECO:0000313" key="2">
    <source>
        <dbReference type="EMBL" id="QTE47785.1"/>
    </source>
</evidence>
<dbReference type="Gene3D" id="3.90.550.10">
    <property type="entry name" value="Spore Coat Polysaccharide Biosynthesis Protein SpsA, Chain A"/>
    <property type="match status" value="1"/>
</dbReference>
<dbReference type="AlphaFoldDB" id="A0AAE6JE41"/>
<dbReference type="RefSeq" id="WP_112652957.1">
    <property type="nucleotide sequence ID" value="NZ_CP043451.1"/>
</dbReference>
<dbReference type="Proteomes" id="UP000250557">
    <property type="component" value="Chromosome"/>
</dbReference>
<dbReference type="Proteomes" id="UP000663940">
    <property type="component" value="Chromosome"/>
</dbReference>
<accession>A0AAE6JE41</accession>
<reference evidence="2 4" key="2">
    <citation type="submission" date="2021-03" db="EMBL/GenBank/DDBJ databases">
        <title>Mucilaginibacter strains isolated from gold and copper mining confer multi heavy-metal resistance.</title>
        <authorList>
            <person name="Li Y."/>
        </authorList>
    </citation>
    <scope>NUCLEOTIDE SEQUENCE [LARGE SCALE GENOMIC DNA]</scope>
    <source>
        <strain evidence="2 4">P2-4</strain>
    </source>
</reference>
<protein>
    <submittedName>
        <fullName evidence="1">Nucleotide-diphospho-sugar transferase</fullName>
    </submittedName>
</protein>
<dbReference type="SUPFAM" id="SSF53448">
    <property type="entry name" value="Nucleotide-diphospho-sugar transferases"/>
    <property type="match status" value="1"/>
</dbReference>
<dbReference type="GO" id="GO:0016740">
    <property type="term" value="F:transferase activity"/>
    <property type="evidence" value="ECO:0007669"/>
    <property type="project" value="UniProtKB-KW"/>
</dbReference>
<evidence type="ECO:0000313" key="4">
    <source>
        <dbReference type="Proteomes" id="UP000663940"/>
    </source>
</evidence>
<evidence type="ECO:0000313" key="1">
    <source>
        <dbReference type="EMBL" id="QEM03450.1"/>
    </source>
</evidence>
<name>A0AAE6JE41_9SPHI</name>
<keyword evidence="1" id="KW-0808">Transferase</keyword>
<dbReference type="EMBL" id="CP043451">
    <property type="protein sequence ID" value="QEM03450.1"/>
    <property type="molecule type" value="Genomic_DNA"/>
</dbReference>
<dbReference type="InterPro" id="IPR029044">
    <property type="entry name" value="Nucleotide-diphossugar_trans"/>
</dbReference>
<organism evidence="1 3">
    <name type="scientific">Mucilaginibacter rubeus</name>
    <dbReference type="NCBI Taxonomy" id="2027860"/>
    <lineage>
        <taxon>Bacteria</taxon>
        <taxon>Pseudomonadati</taxon>
        <taxon>Bacteroidota</taxon>
        <taxon>Sphingobacteriia</taxon>
        <taxon>Sphingobacteriales</taxon>
        <taxon>Sphingobacteriaceae</taxon>
        <taxon>Mucilaginibacter</taxon>
    </lineage>
</organism>
<gene>
    <name evidence="1" type="ORF">DIU31_007925</name>
    <name evidence="2" type="ORF">J3L21_19735</name>
</gene>
<reference evidence="1 3" key="1">
    <citation type="submission" date="2019-08" db="EMBL/GenBank/DDBJ databases">
        <title>Comparative genome analysis confer to the adaptation heavy metal polluted environment.</title>
        <authorList>
            <person name="Li Y."/>
        </authorList>
    </citation>
    <scope>NUCLEOTIDE SEQUENCE [LARGE SCALE GENOMIC DNA]</scope>
    <source>
        <strain evidence="1 3">P2</strain>
    </source>
</reference>
<sequence length="308" mass="35925">MAFKTPILLLIFTRLDTTIKVFERIKEKKPKYLFIASDGPRADKPEDVVKINVVQEYILSRIDWDCEIKTLFREQNLGCGLAVSGAITWFFEQVEEGIILEDDCLPHPDFFSFCEETLTRYKADKRIWEISGTNLQGGVKRGDGSYYFSNYGGIWGWATWARAWKHYDFDLKNNDTFIKDKHIQRVFQDKKQQRFWMNTLKNAKDIDTWDYQWLMTIWTNNGLSIIPNVNLIENIGFSAAGTHTKDEPKWYRALTKGNGKLGEMSHPDTITVNTEADNFFYYNCFKVPVFNALVSRVKSGIKRKLFKA</sequence>
<evidence type="ECO:0000313" key="3">
    <source>
        <dbReference type="Proteomes" id="UP000250557"/>
    </source>
</evidence>